<evidence type="ECO:0000313" key="3">
    <source>
        <dbReference type="Proteomes" id="UP000192276"/>
    </source>
</evidence>
<evidence type="ECO:0000256" key="1">
    <source>
        <dbReference type="SAM" id="SignalP"/>
    </source>
</evidence>
<comment type="caution">
    <text evidence="2">The sequence shown here is derived from an EMBL/GenBank/DDBJ whole genome shotgun (WGS) entry which is preliminary data.</text>
</comment>
<accession>A0A1V9ET68</accession>
<feature type="signal peptide" evidence="1">
    <location>
        <begin position="1"/>
        <end position="20"/>
    </location>
</feature>
<dbReference type="Proteomes" id="UP000192276">
    <property type="component" value="Unassembled WGS sequence"/>
</dbReference>
<dbReference type="RefSeq" id="WP_081170197.1">
    <property type="nucleotide sequence ID" value="NZ_LWBP01000229.1"/>
</dbReference>
<name>A0A1V9ET68_9BACT</name>
<dbReference type="EMBL" id="LWBP01000229">
    <property type="protein sequence ID" value="OQP49271.1"/>
    <property type="molecule type" value="Genomic_DNA"/>
</dbReference>
<dbReference type="STRING" id="550983.A4R26_30970"/>
<evidence type="ECO:0000313" key="2">
    <source>
        <dbReference type="EMBL" id="OQP49271.1"/>
    </source>
</evidence>
<feature type="chain" id="PRO_5010693280" description="DUF3575 domain-containing protein" evidence="1">
    <location>
        <begin position="21"/>
        <end position="219"/>
    </location>
</feature>
<organism evidence="2 3">
    <name type="scientific">Niastella populi</name>
    <dbReference type="NCBI Taxonomy" id="550983"/>
    <lineage>
        <taxon>Bacteria</taxon>
        <taxon>Pseudomonadati</taxon>
        <taxon>Bacteroidota</taxon>
        <taxon>Chitinophagia</taxon>
        <taxon>Chitinophagales</taxon>
        <taxon>Chitinophagaceae</taxon>
        <taxon>Niastella</taxon>
    </lineage>
</organism>
<keyword evidence="1" id="KW-0732">Signal</keyword>
<reference evidence="3" key="1">
    <citation type="submission" date="2016-04" db="EMBL/GenBank/DDBJ databases">
        <authorList>
            <person name="Chen L."/>
            <person name="Zhuang W."/>
            <person name="Wang G."/>
        </authorList>
    </citation>
    <scope>NUCLEOTIDE SEQUENCE [LARGE SCALE GENOMIC DNA]</scope>
    <source>
        <strain evidence="3">208</strain>
    </source>
</reference>
<keyword evidence="3" id="KW-1185">Reference proteome</keyword>
<sequence length="219" mass="25324">MHRSILFFLFALLAATGGRAQQKVKRALKEDTGKLYLRFNPLGPIDPWDGNITPGAEYRFNDTWAATLDAGAILYSAYFGHTKMATGFLLRPGIRMYPGRSKDFFIDMQFHYKEVTYQIRNWLEKDVVANVASYEEYKLFKYKKQVMGGRVMVGVRNYFAGNPRLYMEAYVGLGIHYKVEGLHNEPGSQFNRPWRIISDNPKQTLPAFPLGVRFIYKIR</sequence>
<protein>
    <recommendedName>
        <fullName evidence="4">DUF3575 domain-containing protein</fullName>
    </recommendedName>
</protein>
<evidence type="ECO:0008006" key="4">
    <source>
        <dbReference type="Google" id="ProtNLM"/>
    </source>
</evidence>
<proteinExistence type="predicted"/>
<dbReference type="AlphaFoldDB" id="A0A1V9ET68"/>
<gene>
    <name evidence="2" type="ORF">A4R26_30970</name>
</gene>
<dbReference type="OrthoDB" id="665795at2"/>